<keyword evidence="4 5" id="KW-0238">DNA-binding</keyword>
<dbReference type="EMBL" id="WJQU01000002">
    <property type="protein sequence ID" value="KAJ6642877.1"/>
    <property type="molecule type" value="Genomic_DNA"/>
</dbReference>
<feature type="domain" description="THAP-type" evidence="6">
    <location>
        <begin position="1"/>
        <end position="54"/>
    </location>
</feature>
<evidence type="ECO:0000313" key="8">
    <source>
        <dbReference type="Proteomes" id="UP001151699"/>
    </source>
</evidence>
<dbReference type="SUPFAM" id="SSF57716">
    <property type="entry name" value="Glucocorticoid receptor-like (DNA-binding domain)"/>
    <property type="match status" value="1"/>
</dbReference>
<keyword evidence="8" id="KW-1185">Reference proteome</keyword>
<evidence type="ECO:0000256" key="1">
    <source>
        <dbReference type="ARBA" id="ARBA00022723"/>
    </source>
</evidence>
<dbReference type="InterPro" id="IPR006612">
    <property type="entry name" value="THAP_Znf"/>
</dbReference>
<dbReference type="Pfam" id="PF05485">
    <property type="entry name" value="THAP"/>
    <property type="match status" value="1"/>
</dbReference>
<dbReference type="Gene3D" id="6.20.210.20">
    <property type="entry name" value="THAP domain"/>
    <property type="match status" value="1"/>
</dbReference>
<dbReference type="AlphaFoldDB" id="A0A9Q0N3F7"/>
<sequence>IPKSLTVRHEWLNRIGASNTANGRICSKHFDESDFELKSDGCRWLKPDALPTEVVEEFEDEANEIEVAVAHCVYDEVRPALNIVYKEHHYSKAAKIANKRNGKSLAGYGLKAFVKACARSTKACGKRA</sequence>
<reference evidence="7" key="1">
    <citation type="submission" date="2022-07" db="EMBL/GenBank/DDBJ databases">
        <authorList>
            <person name="Trinca V."/>
            <person name="Uliana J.V.C."/>
            <person name="Torres T.T."/>
            <person name="Ward R.J."/>
            <person name="Monesi N."/>
        </authorList>
    </citation>
    <scope>NUCLEOTIDE SEQUENCE</scope>
    <source>
        <strain evidence="7">HSMRA1968</strain>
        <tissue evidence="7">Whole embryos</tissue>
    </source>
</reference>
<dbReference type="OrthoDB" id="6627680at2759"/>
<protein>
    <recommendedName>
        <fullName evidence="6">THAP-type domain-containing protein</fullName>
    </recommendedName>
</protein>
<keyword evidence="2 5" id="KW-0863">Zinc-finger</keyword>
<evidence type="ECO:0000313" key="7">
    <source>
        <dbReference type="EMBL" id="KAJ6642877.1"/>
    </source>
</evidence>
<evidence type="ECO:0000256" key="4">
    <source>
        <dbReference type="ARBA" id="ARBA00023125"/>
    </source>
</evidence>
<dbReference type="InterPro" id="IPR038441">
    <property type="entry name" value="THAP_Znf_sf"/>
</dbReference>
<evidence type="ECO:0000256" key="5">
    <source>
        <dbReference type="PROSITE-ProRule" id="PRU00309"/>
    </source>
</evidence>
<gene>
    <name evidence="7" type="ORF">Bhyg_07833</name>
</gene>
<accession>A0A9Q0N3F7</accession>
<name>A0A9Q0N3F7_9DIPT</name>
<feature type="non-terminal residue" evidence="7">
    <location>
        <position position="1"/>
    </location>
</feature>
<evidence type="ECO:0000256" key="2">
    <source>
        <dbReference type="ARBA" id="ARBA00022771"/>
    </source>
</evidence>
<feature type="non-terminal residue" evidence="7">
    <location>
        <position position="128"/>
    </location>
</feature>
<evidence type="ECO:0000259" key="6">
    <source>
        <dbReference type="PROSITE" id="PS50950"/>
    </source>
</evidence>
<evidence type="ECO:0000256" key="3">
    <source>
        <dbReference type="ARBA" id="ARBA00022833"/>
    </source>
</evidence>
<dbReference type="PROSITE" id="PS50950">
    <property type="entry name" value="ZF_THAP"/>
    <property type="match status" value="1"/>
</dbReference>
<keyword evidence="1" id="KW-0479">Metal-binding</keyword>
<dbReference type="GO" id="GO:0008270">
    <property type="term" value="F:zinc ion binding"/>
    <property type="evidence" value="ECO:0007669"/>
    <property type="project" value="UniProtKB-KW"/>
</dbReference>
<comment type="caution">
    <text evidence="7">The sequence shown here is derived from an EMBL/GenBank/DDBJ whole genome shotgun (WGS) entry which is preliminary data.</text>
</comment>
<dbReference type="Proteomes" id="UP001151699">
    <property type="component" value="Chromosome B"/>
</dbReference>
<dbReference type="SMART" id="SM00692">
    <property type="entry name" value="DM3"/>
    <property type="match status" value="1"/>
</dbReference>
<keyword evidence="3" id="KW-0862">Zinc</keyword>
<organism evidence="7 8">
    <name type="scientific">Pseudolycoriella hygida</name>
    <dbReference type="NCBI Taxonomy" id="35572"/>
    <lineage>
        <taxon>Eukaryota</taxon>
        <taxon>Metazoa</taxon>
        <taxon>Ecdysozoa</taxon>
        <taxon>Arthropoda</taxon>
        <taxon>Hexapoda</taxon>
        <taxon>Insecta</taxon>
        <taxon>Pterygota</taxon>
        <taxon>Neoptera</taxon>
        <taxon>Endopterygota</taxon>
        <taxon>Diptera</taxon>
        <taxon>Nematocera</taxon>
        <taxon>Sciaroidea</taxon>
        <taxon>Sciaridae</taxon>
        <taxon>Pseudolycoriella</taxon>
    </lineage>
</organism>
<proteinExistence type="predicted"/>
<dbReference type="GO" id="GO:0003677">
    <property type="term" value="F:DNA binding"/>
    <property type="evidence" value="ECO:0007669"/>
    <property type="project" value="UniProtKB-UniRule"/>
</dbReference>